<protein>
    <submittedName>
        <fullName evidence="1">Ankyrin repeat-containing domain protein</fullName>
    </submittedName>
</protein>
<accession>A0ACB7NXG6</accession>
<organism evidence="1 2">
    <name type="scientific">Chaetomium tenue</name>
    <dbReference type="NCBI Taxonomy" id="1854479"/>
    <lineage>
        <taxon>Eukaryota</taxon>
        <taxon>Fungi</taxon>
        <taxon>Dikarya</taxon>
        <taxon>Ascomycota</taxon>
        <taxon>Pezizomycotina</taxon>
        <taxon>Sordariomycetes</taxon>
        <taxon>Sordariomycetidae</taxon>
        <taxon>Sordariales</taxon>
        <taxon>Chaetomiaceae</taxon>
        <taxon>Chaetomium</taxon>
    </lineage>
</organism>
<keyword evidence="2" id="KW-1185">Reference proteome</keyword>
<comment type="caution">
    <text evidence="1">The sequence shown here is derived from an EMBL/GenBank/DDBJ whole genome shotgun (WGS) entry which is preliminary data.</text>
</comment>
<name>A0ACB7NXG6_9PEZI</name>
<reference evidence="1 2" key="1">
    <citation type="journal article" date="2021" name="Nat. Commun.">
        <title>Genetic determinants of endophytism in the Arabidopsis root mycobiome.</title>
        <authorList>
            <person name="Mesny F."/>
            <person name="Miyauchi S."/>
            <person name="Thiergart T."/>
            <person name="Pickel B."/>
            <person name="Atanasova L."/>
            <person name="Karlsson M."/>
            <person name="Huettel B."/>
            <person name="Barry K.W."/>
            <person name="Haridas S."/>
            <person name="Chen C."/>
            <person name="Bauer D."/>
            <person name="Andreopoulos W."/>
            <person name="Pangilinan J."/>
            <person name="LaButti K."/>
            <person name="Riley R."/>
            <person name="Lipzen A."/>
            <person name="Clum A."/>
            <person name="Drula E."/>
            <person name="Henrissat B."/>
            <person name="Kohler A."/>
            <person name="Grigoriev I.V."/>
            <person name="Martin F.M."/>
            <person name="Hacquard S."/>
        </authorList>
    </citation>
    <scope>NUCLEOTIDE SEQUENCE [LARGE SCALE GENOMIC DNA]</scope>
    <source>
        <strain evidence="1 2">MPI-SDFR-AT-0079</strain>
    </source>
</reference>
<proteinExistence type="predicted"/>
<evidence type="ECO:0000313" key="2">
    <source>
        <dbReference type="Proteomes" id="UP000724584"/>
    </source>
</evidence>
<dbReference type="Proteomes" id="UP000724584">
    <property type="component" value="Unassembled WGS sequence"/>
</dbReference>
<sequence>MAHLHLEMNLASVKSLDESLPLDSRLLTVPALAAEGFNIEAQLPTSIRGKIHAVLFSIFRQFHQQKYPSPSSFFRHLLREIFEMDPRVHPDDTIPPQHEVVLGTKVDDQLKTLNKEFSKLRKEFDSHIKKHETFDDQRRDLDTRLRASEAYAAELNTRLGKSLESIADLQRQVNELRGRLPRVDVDPNLNVLDSRGEFPLYRAAAGGHYNDAKRMLEQGANPSMRTRFQWTALHWAAHNGHIDVVRLLLLYRADANAVSDTEKRPLSMAKTFEIRDLLRQSGAVY</sequence>
<gene>
    <name evidence="1" type="ORF">F5144DRAFT_392147</name>
</gene>
<dbReference type="EMBL" id="JAGIZQ010000007">
    <property type="protein sequence ID" value="KAH6617417.1"/>
    <property type="molecule type" value="Genomic_DNA"/>
</dbReference>
<evidence type="ECO:0000313" key="1">
    <source>
        <dbReference type="EMBL" id="KAH6617417.1"/>
    </source>
</evidence>